<evidence type="ECO:0000256" key="3">
    <source>
        <dbReference type="ARBA" id="ARBA00022763"/>
    </source>
</evidence>
<proteinExistence type="inferred from homology"/>
<dbReference type="EMBL" id="CP014673">
    <property type="protein sequence ID" value="ANX01230.1"/>
    <property type="molecule type" value="Genomic_DNA"/>
</dbReference>
<accession>A0A1B1YKB4</accession>
<gene>
    <name evidence="9" type="ORF">CSTERLE_06435</name>
</gene>
<dbReference type="InterPro" id="IPR036590">
    <property type="entry name" value="SRAP-like"/>
</dbReference>
<evidence type="ECO:0000256" key="8">
    <source>
        <dbReference type="RuleBase" id="RU364100"/>
    </source>
</evidence>
<sequence>MCGRFYIPEKEMDDFAKLVSEVERHLIKKHGEIFPGDTVPIITPDSGERKVHAVKWGFPSPNGKKLIFNARSETISEKQMFRTPFLKRRCLVPATGFFEWKKSGNKKIKHLISIDNKLFYMAGIYWFFRGKNDDYVFPAFTILTTDANEKIQKIHNRMPVIISERDMDRWLFSTDTAELVSMLRAADNDKTYIAEVT</sequence>
<dbReference type="Proteomes" id="UP000092931">
    <property type="component" value="Chromosome"/>
</dbReference>
<protein>
    <recommendedName>
        <fullName evidence="8">Abasic site processing protein</fullName>
        <ecNumber evidence="8">3.4.-.-</ecNumber>
    </recommendedName>
</protein>
<dbReference type="PANTHER" id="PTHR13604:SF0">
    <property type="entry name" value="ABASIC SITE PROCESSING PROTEIN HMCES"/>
    <property type="match status" value="1"/>
</dbReference>
<dbReference type="SUPFAM" id="SSF143081">
    <property type="entry name" value="BB1717-like"/>
    <property type="match status" value="1"/>
</dbReference>
<evidence type="ECO:0000313" key="9">
    <source>
        <dbReference type="EMBL" id="ANX01230.1"/>
    </source>
</evidence>
<dbReference type="AlphaFoldDB" id="A0A1B1YKB4"/>
<dbReference type="EC" id="3.4.-.-" evidence="8"/>
<evidence type="ECO:0000256" key="4">
    <source>
        <dbReference type="ARBA" id="ARBA00022801"/>
    </source>
</evidence>
<evidence type="ECO:0000313" key="10">
    <source>
        <dbReference type="Proteomes" id="UP000092931"/>
    </source>
</evidence>
<keyword evidence="3" id="KW-0227">DNA damage</keyword>
<evidence type="ECO:0000256" key="7">
    <source>
        <dbReference type="ARBA" id="ARBA00023239"/>
    </source>
</evidence>
<dbReference type="GO" id="GO:0016829">
    <property type="term" value="F:lyase activity"/>
    <property type="evidence" value="ECO:0007669"/>
    <property type="project" value="UniProtKB-KW"/>
</dbReference>
<reference evidence="9 10" key="1">
    <citation type="submission" date="2016-02" db="EMBL/GenBank/DDBJ databases">
        <title>Comparison of Clostridium stercorarium subspecies using comparative genomics and transcriptomics.</title>
        <authorList>
            <person name="Schellenberg J."/>
            <person name="Thallinger G."/>
            <person name="Levin D.B."/>
            <person name="Zhang X."/>
            <person name="Alvare G."/>
            <person name="Fristensky B."/>
            <person name="Sparling R."/>
        </authorList>
    </citation>
    <scope>NUCLEOTIDE SEQUENCE [LARGE SCALE GENOMIC DNA]</scope>
    <source>
        <strain evidence="9 10">DSM 9219</strain>
    </source>
</reference>
<evidence type="ECO:0000256" key="5">
    <source>
        <dbReference type="ARBA" id="ARBA00023124"/>
    </source>
</evidence>
<organism evidence="9 10">
    <name type="scientific">Thermoclostridium stercorarium subsp. leptospartum DSM 9219</name>
    <dbReference type="NCBI Taxonomy" id="1346611"/>
    <lineage>
        <taxon>Bacteria</taxon>
        <taxon>Bacillati</taxon>
        <taxon>Bacillota</taxon>
        <taxon>Clostridia</taxon>
        <taxon>Eubacteriales</taxon>
        <taxon>Oscillospiraceae</taxon>
        <taxon>Thermoclostridium</taxon>
    </lineage>
</organism>
<keyword evidence="2 8" id="KW-0645">Protease</keyword>
<dbReference type="Gene3D" id="3.90.1680.10">
    <property type="entry name" value="SOS response associated peptidase-like"/>
    <property type="match status" value="1"/>
</dbReference>
<keyword evidence="6" id="KW-0238">DNA-binding</keyword>
<dbReference type="GO" id="GO:0008233">
    <property type="term" value="F:peptidase activity"/>
    <property type="evidence" value="ECO:0007669"/>
    <property type="project" value="UniProtKB-KW"/>
</dbReference>
<dbReference type="PANTHER" id="PTHR13604">
    <property type="entry name" value="DC12-RELATED"/>
    <property type="match status" value="1"/>
</dbReference>
<keyword evidence="4 8" id="KW-0378">Hydrolase</keyword>
<name>A0A1B1YKB4_THEST</name>
<dbReference type="GO" id="GO:0006508">
    <property type="term" value="P:proteolysis"/>
    <property type="evidence" value="ECO:0007669"/>
    <property type="project" value="UniProtKB-KW"/>
</dbReference>
<keyword evidence="5" id="KW-0190">Covalent protein-DNA linkage</keyword>
<dbReference type="InterPro" id="IPR003738">
    <property type="entry name" value="SRAP"/>
</dbReference>
<evidence type="ECO:0000256" key="2">
    <source>
        <dbReference type="ARBA" id="ARBA00022670"/>
    </source>
</evidence>
<comment type="similarity">
    <text evidence="1 8">Belongs to the SOS response-associated peptidase family.</text>
</comment>
<evidence type="ECO:0000256" key="1">
    <source>
        <dbReference type="ARBA" id="ARBA00008136"/>
    </source>
</evidence>
<dbReference type="GO" id="GO:0003697">
    <property type="term" value="F:single-stranded DNA binding"/>
    <property type="evidence" value="ECO:0007669"/>
    <property type="project" value="InterPro"/>
</dbReference>
<dbReference type="GO" id="GO:0106300">
    <property type="term" value="P:protein-DNA covalent cross-linking repair"/>
    <property type="evidence" value="ECO:0007669"/>
    <property type="project" value="InterPro"/>
</dbReference>
<keyword evidence="7" id="KW-0456">Lyase</keyword>
<evidence type="ECO:0000256" key="6">
    <source>
        <dbReference type="ARBA" id="ARBA00023125"/>
    </source>
</evidence>
<dbReference type="RefSeq" id="WP_065820746.1">
    <property type="nucleotide sequence ID" value="NZ_CP014673.1"/>
</dbReference>
<dbReference type="Pfam" id="PF02586">
    <property type="entry name" value="SRAP"/>
    <property type="match status" value="1"/>
</dbReference>